<name>A0A0J0XWZ1_9TREE</name>
<dbReference type="Proteomes" id="UP000053611">
    <property type="component" value="Unassembled WGS sequence"/>
</dbReference>
<accession>A0A0J0XWZ1</accession>
<sequence>MSWKRAARTSALGMFGDRRHSPGLGGDYSASTRRGRGRRPFGSPQSALVTGRAVGASPPLRRLFIDDRRRVRDFRRDHHPSCSHHLAISRPVARMRPYVMGGGWATILDRSILHPYLFFTLAASRAPPSSLESPTPLCPCTRDDSAQNRARWPGLMHNYENQRFSCACASRSATYAISRRNVAVSARNERTVTASHATVAPKSARTKTRPRAVPSSFSLFLPLLPTLSPSVSPMSCEPSGDSNHTPAASVARSTSVLSPCPITGVWATRAKHAPSEAKARMKKGNHAEVSRPERTMSSCDACDACEACEVSLRAGEGERAGDLVERGMATDEISERVDGWSCVVLWHSGRLASSSLKTRPCRLVAWSTFNASMREK</sequence>
<organism evidence="2 3">
    <name type="scientific">Cutaneotrichosporon oleaginosum</name>
    <dbReference type="NCBI Taxonomy" id="879819"/>
    <lineage>
        <taxon>Eukaryota</taxon>
        <taxon>Fungi</taxon>
        <taxon>Dikarya</taxon>
        <taxon>Basidiomycota</taxon>
        <taxon>Agaricomycotina</taxon>
        <taxon>Tremellomycetes</taxon>
        <taxon>Trichosporonales</taxon>
        <taxon>Trichosporonaceae</taxon>
        <taxon>Cutaneotrichosporon</taxon>
    </lineage>
</organism>
<gene>
    <name evidence="2" type="ORF">CC85DRAFT_110309</name>
</gene>
<reference evidence="2 3" key="1">
    <citation type="submission" date="2015-03" db="EMBL/GenBank/DDBJ databases">
        <title>Genomics and transcriptomics of the oil-accumulating basidiomycete yeast T. oleaginosus allow insights into substrate utilization and the diverse evolutionary trajectories of mating systems in fungi.</title>
        <authorList>
            <consortium name="DOE Joint Genome Institute"/>
            <person name="Kourist R."/>
            <person name="Kracht O."/>
            <person name="Bracharz F."/>
            <person name="Lipzen A."/>
            <person name="Nolan M."/>
            <person name="Ohm R."/>
            <person name="Grigoriev I."/>
            <person name="Sun S."/>
            <person name="Heitman J."/>
            <person name="Bruck T."/>
            <person name="Nowrousian M."/>
        </authorList>
    </citation>
    <scope>NUCLEOTIDE SEQUENCE [LARGE SCALE GENOMIC DNA]</scope>
    <source>
        <strain evidence="2 3">IBC0246</strain>
    </source>
</reference>
<dbReference type="RefSeq" id="XP_018282073.1">
    <property type="nucleotide sequence ID" value="XM_018419317.1"/>
</dbReference>
<evidence type="ECO:0000256" key="1">
    <source>
        <dbReference type="SAM" id="MobiDB-lite"/>
    </source>
</evidence>
<dbReference type="AlphaFoldDB" id="A0A0J0XWZ1"/>
<feature type="region of interest" description="Disordered" evidence="1">
    <location>
        <begin position="14"/>
        <end position="49"/>
    </location>
</feature>
<evidence type="ECO:0000313" key="3">
    <source>
        <dbReference type="Proteomes" id="UP000053611"/>
    </source>
</evidence>
<protein>
    <submittedName>
        <fullName evidence="2">Uncharacterized protein</fullName>
    </submittedName>
</protein>
<dbReference type="GeneID" id="28979920"/>
<proteinExistence type="predicted"/>
<evidence type="ECO:0000313" key="2">
    <source>
        <dbReference type="EMBL" id="KLT45582.1"/>
    </source>
</evidence>
<keyword evidence="3" id="KW-1185">Reference proteome</keyword>
<dbReference type="EMBL" id="KQ087180">
    <property type="protein sequence ID" value="KLT45582.1"/>
    <property type="molecule type" value="Genomic_DNA"/>
</dbReference>